<feature type="compositionally biased region" description="Polar residues" evidence="2">
    <location>
        <begin position="12"/>
        <end position="22"/>
    </location>
</feature>
<evidence type="ECO:0000256" key="1">
    <source>
        <dbReference type="SAM" id="Coils"/>
    </source>
</evidence>
<keyword evidence="1" id="KW-0175">Coiled coil</keyword>
<protein>
    <submittedName>
        <fullName evidence="3">Uncharacterized protein</fullName>
    </submittedName>
</protein>
<evidence type="ECO:0000313" key="3">
    <source>
        <dbReference type="EMBL" id="KAL0571498.1"/>
    </source>
</evidence>
<feature type="compositionally biased region" description="Basic and acidic residues" evidence="2">
    <location>
        <begin position="47"/>
        <end position="60"/>
    </location>
</feature>
<proteinExistence type="predicted"/>
<accession>A0ABR3F8W4</accession>
<feature type="coiled-coil region" evidence="1">
    <location>
        <begin position="121"/>
        <end position="148"/>
    </location>
</feature>
<feature type="compositionally biased region" description="Polar residues" evidence="2">
    <location>
        <begin position="33"/>
        <end position="46"/>
    </location>
</feature>
<feature type="region of interest" description="Disordered" evidence="2">
    <location>
        <begin position="1"/>
        <end position="78"/>
    </location>
</feature>
<keyword evidence="4" id="KW-1185">Reference proteome</keyword>
<organism evidence="3 4">
    <name type="scientific">Marasmius crinis-equi</name>
    <dbReference type="NCBI Taxonomy" id="585013"/>
    <lineage>
        <taxon>Eukaryota</taxon>
        <taxon>Fungi</taxon>
        <taxon>Dikarya</taxon>
        <taxon>Basidiomycota</taxon>
        <taxon>Agaricomycotina</taxon>
        <taxon>Agaricomycetes</taxon>
        <taxon>Agaricomycetidae</taxon>
        <taxon>Agaricales</taxon>
        <taxon>Marasmiineae</taxon>
        <taxon>Marasmiaceae</taxon>
        <taxon>Marasmius</taxon>
    </lineage>
</organism>
<evidence type="ECO:0000256" key="2">
    <source>
        <dbReference type="SAM" id="MobiDB-lite"/>
    </source>
</evidence>
<comment type="caution">
    <text evidence="3">The sequence shown here is derived from an EMBL/GenBank/DDBJ whole genome shotgun (WGS) entry which is preliminary data.</text>
</comment>
<name>A0ABR3F8W4_9AGAR</name>
<dbReference type="Proteomes" id="UP001465976">
    <property type="component" value="Unassembled WGS sequence"/>
</dbReference>
<reference evidence="3 4" key="1">
    <citation type="submission" date="2024-02" db="EMBL/GenBank/DDBJ databases">
        <title>A draft genome for the cacao thread blight pathogen Marasmius crinis-equi.</title>
        <authorList>
            <person name="Cohen S.P."/>
            <person name="Baruah I.K."/>
            <person name="Amoako-Attah I."/>
            <person name="Bukari Y."/>
            <person name="Meinhardt L.W."/>
            <person name="Bailey B.A."/>
        </authorList>
    </citation>
    <scope>NUCLEOTIDE SEQUENCE [LARGE SCALE GENOMIC DNA]</scope>
    <source>
        <strain evidence="3 4">GH-76</strain>
    </source>
</reference>
<gene>
    <name evidence="3" type="ORF">V5O48_010463</name>
</gene>
<evidence type="ECO:0000313" key="4">
    <source>
        <dbReference type="Proteomes" id="UP001465976"/>
    </source>
</evidence>
<feature type="compositionally biased region" description="Basic and acidic residues" evidence="2">
    <location>
        <begin position="254"/>
        <end position="271"/>
    </location>
</feature>
<sequence>MPPTTRLRAKSMSGNSNAQTQIDDPARSVAPENLNQRSNTMKQHNQVSEKTEKRVAERSAKKVAGHTKAPSKPTEIQTAPSNVKGIAISTPASVKEKLLNASVVSAIIRDDIDPKSTEDLIHSHRKQIVVLEKRAEFAEQKSHELLEDRIIRELQYELEQGKKQLDVALYMEEAFRKALYGQGYDSTRTLVKNDSTRKRAALEVRPVPTFLSDNLLNALQDSADACNDPDVDMEETSPTSPDARETDEVNVDVDEARDKTTAKEPAREMQKAKQAKRQKMTVAEADKLLQGNLKVTEGWYQRISIGKKSADDIPLIVCTVIGRDRESLVVGPEGSSFDLGVTQGIISFCRKELGLQMTSRDVKKQMDIPNDFVSCVYWIALSNRSNPDIESFLATLPPRLNINIPCMIRLSDTCGLEIAIPSTEKPDGVPVQFEDVPEALGEEEIESGVQEALSGVKQLSRFQFDSRLNRVRAYLEWDKDIEFLEEHRVLMDGERLSVRLGEEDVPVDLVRADLCPFCSYECVSDGVEPQFAEECNTLSALDVFEPFVFKTTGPVRRSASRLALALTRSQVRVAPERPNLKLRKKPQP</sequence>
<dbReference type="EMBL" id="JBAHYK010000759">
    <property type="protein sequence ID" value="KAL0571498.1"/>
    <property type="molecule type" value="Genomic_DNA"/>
</dbReference>
<feature type="region of interest" description="Disordered" evidence="2">
    <location>
        <begin position="222"/>
        <end position="278"/>
    </location>
</feature>